<reference evidence="2 3" key="1">
    <citation type="submission" date="2019-02" db="EMBL/GenBank/DDBJ databases">
        <title>Deep-cultivation of Planctomycetes and their phenomic and genomic characterization uncovers novel biology.</title>
        <authorList>
            <person name="Wiegand S."/>
            <person name="Jogler M."/>
            <person name="Boedeker C."/>
            <person name="Pinto D."/>
            <person name="Vollmers J."/>
            <person name="Rivas-Marin E."/>
            <person name="Kohn T."/>
            <person name="Peeters S.H."/>
            <person name="Heuer A."/>
            <person name="Rast P."/>
            <person name="Oberbeckmann S."/>
            <person name="Bunk B."/>
            <person name="Jeske O."/>
            <person name="Meyerdierks A."/>
            <person name="Storesund J.E."/>
            <person name="Kallscheuer N."/>
            <person name="Luecker S."/>
            <person name="Lage O.M."/>
            <person name="Pohl T."/>
            <person name="Merkel B.J."/>
            <person name="Hornburger P."/>
            <person name="Mueller R.-W."/>
            <person name="Bruemmer F."/>
            <person name="Labrenz M."/>
            <person name="Spormann A.M."/>
            <person name="Op den Camp H."/>
            <person name="Overmann J."/>
            <person name="Amann R."/>
            <person name="Jetten M.S.M."/>
            <person name="Mascher T."/>
            <person name="Medema M.H."/>
            <person name="Devos D.P."/>
            <person name="Kaster A.-K."/>
            <person name="Ovreas L."/>
            <person name="Rohde M."/>
            <person name="Galperin M.Y."/>
            <person name="Jogler C."/>
        </authorList>
    </citation>
    <scope>NUCLEOTIDE SEQUENCE [LARGE SCALE GENOMIC DNA]</scope>
    <source>
        <strain evidence="2 3">Mal48</strain>
    </source>
</reference>
<gene>
    <name evidence="2" type="ORF">Mal48_26880</name>
</gene>
<dbReference type="RefSeq" id="WP_145199722.1">
    <property type="nucleotide sequence ID" value="NZ_CP036267.1"/>
</dbReference>
<name>A0A517QP97_9PLAN</name>
<keyword evidence="3" id="KW-1185">Reference proteome</keyword>
<dbReference type="AlphaFoldDB" id="A0A517QP97"/>
<keyword evidence="1" id="KW-1133">Transmembrane helix</keyword>
<dbReference type="KEGG" id="tpol:Mal48_26880"/>
<keyword evidence="1" id="KW-0472">Membrane</keyword>
<accession>A0A517QP97</accession>
<dbReference type="Proteomes" id="UP000315724">
    <property type="component" value="Chromosome"/>
</dbReference>
<keyword evidence="1" id="KW-0812">Transmembrane</keyword>
<evidence type="ECO:0000313" key="2">
    <source>
        <dbReference type="EMBL" id="QDT33435.1"/>
    </source>
</evidence>
<feature type="transmembrane region" description="Helical" evidence="1">
    <location>
        <begin position="21"/>
        <end position="39"/>
    </location>
</feature>
<dbReference type="EMBL" id="CP036267">
    <property type="protein sequence ID" value="QDT33435.1"/>
    <property type="molecule type" value="Genomic_DNA"/>
</dbReference>
<organism evidence="2 3">
    <name type="scientific">Thalassoglobus polymorphus</name>
    <dbReference type="NCBI Taxonomy" id="2527994"/>
    <lineage>
        <taxon>Bacteria</taxon>
        <taxon>Pseudomonadati</taxon>
        <taxon>Planctomycetota</taxon>
        <taxon>Planctomycetia</taxon>
        <taxon>Planctomycetales</taxon>
        <taxon>Planctomycetaceae</taxon>
        <taxon>Thalassoglobus</taxon>
    </lineage>
</organism>
<evidence type="ECO:0000313" key="3">
    <source>
        <dbReference type="Proteomes" id="UP000315724"/>
    </source>
</evidence>
<sequence length="77" mass="8690">MSPLHYIGQIVREALQMIPMWGVRLLFVGTLVALLIWVLRLPESETTPEGGAKRWDENLKLGASLALILQIIVYSFL</sequence>
<proteinExistence type="predicted"/>
<feature type="transmembrane region" description="Helical" evidence="1">
    <location>
        <begin position="59"/>
        <end position="76"/>
    </location>
</feature>
<protein>
    <submittedName>
        <fullName evidence="2">Uncharacterized protein</fullName>
    </submittedName>
</protein>
<evidence type="ECO:0000256" key="1">
    <source>
        <dbReference type="SAM" id="Phobius"/>
    </source>
</evidence>
<dbReference type="OrthoDB" id="287977at2"/>